<comment type="subcellular location">
    <subcellularLocation>
        <location evidence="1">Membrane</location>
        <topology evidence="1">Multi-pass membrane protein</topology>
    </subcellularLocation>
</comment>
<evidence type="ECO:0000256" key="3">
    <source>
        <dbReference type="ARBA" id="ARBA00022989"/>
    </source>
</evidence>
<organism evidence="8">
    <name type="scientific">Rhodosorus marinus</name>
    <dbReference type="NCBI Taxonomy" id="101924"/>
    <lineage>
        <taxon>Eukaryota</taxon>
        <taxon>Rhodophyta</taxon>
        <taxon>Stylonematophyceae</taxon>
        <taxon>Stylonematales</taxon>
        <taxon>Stylonemataceae</taxon>
        <taxon>Rhodosorus</taxon>
    </lineage>
</organism>
<evidence type="ECO:0000256" key="6">
    <source>
        <dbReference type="SAM" id="Phobius"/>
    </source>
</evidence>
<name>A0A7S0G3F4_9RHOD</name>
<accession>A0A7S0G3F4</accession>
<evidence type="ECO:0000313" key="8">
    <source>
        <dbReference type="EMBL" id="CAD8397199.1"/>
    </source>
</evidence>
<sequence length="224" mass="24066">MCPSMATSEILAVFSDRLVAADGSVPVSNEGNDTNEAYSLAATDEPEGPPLGNGEEERTREPLSAKEQVFKGLSSVQILYLQTPISGALLLIPSAVSLYLRVGHIAQLSDAGFLAKTFFIILLGGCLAINLDIFNLLAVKYTSAISLTIAGVARTSFIILASWLFFRNEITKTNFLGFAICLVGVVLYNIVKYQKLKREIAQDAYKASNPPAPDQVLTTSTSDV</sequence>
<dbReference type="SUPFAM" id="SSF103481">
    <property type="entry name" value="Multidrug resistance efflux transporter EmrE"/>
    <property type="match status" value="1"/>
</dbReference>
<feature type="transmembrane region" description="Helical" evidence="6">
    <location>
        <begin position="78"/>
        <end position="101"/>
    </location>
</feature>
<reference evidence="8" key="1">
    <citation type="submission" date="2021-01" db="EMBL/GenBank/DDBJ databases">
        <authorList>
            <person name="Corre E."/>
            <person name="Pelletier E."/>
            <person name="Niang G."/>
            <person name="Scheremetjew M."/>
            <person name="Finn R."/>
            <person name="Kale V."/>
            <person name="Holt S."/>
            <person name="Cochrane G."/>
            <person name="Meng A."/>
            <person name="Brown T."/>
            <person name="Cohen L."/>
        </authorList>
    </citation>
    <scope>NUCLEOTIDE SEQUENCE</scope>
    <source>
        <strain evidence="8">UTEX LB 2760</strain>
    </source>
</reference>
<protein>
    <recommendedName>
        <fullName evidence="7">Sugar phosphate transporter domain-containing protein</fullName>
    </recommendedName>
</protein>
<dbReference type="InterPro" id="IPR050186">
    <property type="entry name" value="TPT_transporter"/>
</dbReference>
<evidence type="ECO:0000256" key="1">
    <source>
        <dbReference type="ARBA" id="ARBA00004141"/>
    </source>
</evidence>
<evidence type="ECO:0000256" key="5">
    <source>
        <dbReference type="SAM" id="MobiDB-lite"/>
    </source>
</evidence>
<dbReference type="InterPro" id="IPR004853">
    <property type="entry name" value="Sugar_P_trans_dom"/>
</dbReference>
<proteinExistence type="predicted"/>
<feature type="transmembrane region" description="Helical" evidence="6">
    <location>
        <begin position="172"/>
        <end position="191"/>
    </location>
</feature>
<gene>
    <name evidence="8" type="ORF">RMAR0315_LOCUS7187</name>
</gene>
<evidence type="ECO:0000256" key="4">
    <source>
        <dbReference type="ARBA" id="ARBA00023136"/>
    </source>
</evidence>
<keyword evidence="2 6" id="KW-0812">Transmembrane</keyword>
<dbReference type="PANTHER" id="PTHR11132">
    <property type="entry name" value="SOLUTE CARRIER FAMILY 35"/>
    <property type="match status" value="1"/>
</dbReference>
<feature type="transmembrane region" description="Helical" evidence="6">
    <location>
        <begin position="113"/>
        <end position="137"/>
    </location>
</feature>
<dbReference type="AlphaFoldDB" id="A0A7S0G3F4"/>
<dbReference type="GO" id="GO:0016020">
    <property type="term" value="C:membrane"/>
    <property type="evidence" value="ECO:0007669"/>
    <property type="project" value="UniProtKB-SubCell"/>
</dbReference>
<feature type="region of interest" description="Disordered" evidence="5">
    <location>
        <begin position="41"/>
        <end position="62"/>
    </location>
</feature>
<dbReference type="EMBL" id="HBEK01013129">
    <property type="protein sequence ID" value="CAD8397199.1"/>
    <property type="molecule type" value="Transcribed_RNA"/>
</dbReference>
<feature type="transmembrane region" description="Helical" evidence="6">
    <location>
        <begin position="144"/>
        <end position="166"/>
    </location>
</feature>
<dbReference type="Pfam" id="PF03151">
    <property type="entry name" value="TPT"/>
    <property type="match status" value="1"/>
</dbReference>
<keyword evidence="3 6" id="KW-1133">Transmembrane helix</keyword>
<dbReference type="InterPro" id="IPR037185">
    <property type="entry name" value="EmrE-like"/>
</dbReference>
<evidence type="ECO:0000259" key="7">
    <source>
        <dbReference type="Pfam" id="PF03151"/>
    </source>
</evidence>
<feature type="domain" description="Sugar phosphate transporter" evidence="7">
    <location>
        <begin position="77"/>
        <end position="189"/>
    </location>
</feature>
<evidence type="ECO:0000256" key="2">
    <source>
        <dbReference type="ARBA" id="ARBA00022692"/>
    </source>
</evidence>
<keyword evidence="4 6" id="KW-0472">Membrane</keyword>